<dbReference type="Proteomes" id="UP001172681">
    <property type="component" value="Unassembled WGS sequence"/>
</dbReference>
<evidence type="ECO:0000256" key="12">
    <source>
        <dbReference type="PIRSR" id="PIRSR000097-3"/>
    </source>
</evidence>
<evidence type="ECO:0000256" key="3">
    <source>
        <dbReference type="ARBA" id="ARBA00012845"/>
    </source>
</evidence>
<accession>A0AA39D3R8</accession>
<evidence type="ECO:0000256" key="1">
    <source>
        <dbReference type="ARBA" id="ARBA00004722"/>
    </source>
</evidence>
<dbReference type="PIRSF" id="PIRSF000097">
    <property type="entry name" value="AKR"/>
    <property type="match status" value="1"/>
</dbReference>
<evidence type="ECO:0000259" key="13">
    <source>
        <dbReference type="Pfam" id="PF00248"/>
    </source>
</evidence>
<name>A0AA39D3R8_9EURO</name>
<dbReference type="EC" id="1.1.1.307" evidence="3"/>
<comment type="caution">
    <text evidence="14">The sequence shown here is derived from an EMBL/GenBank/DDBJ whole genome shotgun (WGS) entry which is preliminary data.</text>
</comment>
<gene>
    <name evidence="14" type="ORF">H2204_000126</name>
</gene>
<comment type="catalytic activity">
    <reaction evidence="8">
        <text>xylitol + NADP(+) = D-xylose + NADPH + H(+)</text>
        <dbReference type="Rhea" id="RHEA:27445"/>
        <dbReference type="ChEBI" id="CHEBI:15378"/>
        <dbReference type="ChEBI" id="CHEBI:17151"/>
        <dbReference type="ChEBI" id="CHEBI:53455"/>
        <dbReference type="ChEBI" id="CHEBI:57783"/>
        <dbReference type="ChEBI" id="CHEBI:58349"/>
        <dbReference type="EC" id="1.1.1.307"/>
    </reaction>
</comment>
<dbReference type="InterPro" id="IPR036812">
    <property type="entry name" value="NAD(P)_OxRdtase_dom_sf"/>
</dbReference>
<keyword evidence="5" id="KW-0560">Oxidoreductase</keyword>
<dbReference type="CDD" id="cd19071">
    <property type="entry name" value="AKR_AKR1-5-like"/>
    <property type="match status" value="1"/>
</dbReference>
<organism evidence="14 15">
    <name type="scientific">Knufia peltigerae</name>
    <dbReference type="NCBI Taxonomy" id="1002370"/>
    <lineage>
        <taxon>Eukaryota</taxon>
        <taxon>Fungi</taxon>
        <taxon>Dikarya</taxon>
        <taxon>Ascomycota</taxon>
        <taxon>Pezizomycotina</taxon>
        <taxon>Eurotiomycetes</taxon>
        <taxon>Chaetothyriomycetidae</taxon>
        <taxon>Chaetothyriales</taxon>
        <taxon>Trichomeriaceae</taxon>
        <taxon>Knufia</taxon>
    </lineage>
</organism>
<evidence type="ECO:0000256" key="7">
    <source>
        <dbReference type="ARBA" id="ARBA00025065"/>
    </source>
</evidence>
<feature type="site" description="Lowers pKa of active site Tyr" evidence="12">
    <location>
        <position position="76"/>
    </location>
</feature>
<evidence type="ECO:0000313" key="15">
    <source>
        <dbReference type="Proteomes" id="UP001172681"/>
    </source>
</evidence>
<sequence>MPQPQKFKLNSGYEIPAVGLGTWLSKPNEVALAVEHALKVGYRHIDAAAIYQNEHEVGRGWKRSGVPREDIFITSKLWNTDHHPGRVEAALDATLKDLQTDYLDLYLIHWPVSFVYRPGELFPKDPTTGLFQHLNVSISDTWAAMEKLVGTGKVKSIGVSNFTIERIEELLKTAKIPPAVNQIEAHPWLQQPKLFEYLKSKNILIESYSPLGNNIYGHDRVIDDPTINTIAKRLNVDVGQMLVNWAVQRGTVVLPKSVTPSRIESNLKGFVIPPAEFEEINGLDKHKRFNLPYDWAVDIFGEVGQTEIERRAAEAAAASRTASA</sequence>
<evidence type="ECO:0000256" key="2">
    <source>
        <dbReference type="ARBA" id="ARBA00007905"/>
    </source>
</evidence>
<dbReference type="Gene3D" id="3.20.20.100">
    <property type="entry name" value="NADP-dependent oxidoreductase domain"/>
    <property type="match status" value="1"/>
</dbReference>
<dbReference type="InterPro" id="IPR023210">
    <property type="entry name" value="NADP_OxRdtase_dom"/>
</dbReference>
<comment type="function">
    <text evidence="7">Catalyzes the initial reaction in the xylose utilization pathway by reducing D-xylose into xylitol. Xylose is a major component of hemicelluloses such as xylan. Most fungi utilize D-xylose via three enzymatic reactions, xylose reductase (XR), xylitol dehydrogenase (XDH), and xylulokinase, to form xylulose 5-phosphate, which enters pentose phosphate pathway.</text>
</comment>
<feature type="binding site" evidence="11">
    <location>
        <position position="109"/>
    </location>
    <ligand>
        <name>substrate</name>
    </ligand>
</feature>
<dbReference type="PROSITE" id="PS00062">
    <property type="entry name" value="ALDOKETO_REDUCTASE_2"/>
    <property type="match status" value="1"/>
</dbReference>
<dbReference type="InterPro" id="IPR020471">
    <property type="entry name" value="AKR"/>
</dbReference>
<dbReference type="GO" id="GO:0016491">
    <property type="term" value="F:oxidoreductase activity"/>
    <property type="evidence" value="ECO:0007669"/>
    <property type="project" value="UniProtKB-KW"/>
</dbReference>
<dbReference type="PANTHER" id="PTHR11732">
    <property type="entry name" value="ALDO/KETO REDUCTASE"/>
    <property type="match status" value="1"/>
</dbReference>
<dbReference type="EMBL" id="JAPDRN010000001">
    <property type="protein sequence ID" value="KAJ9647497.1"/>
    <property type="molecule type" value="Genomic_DNA"/>
</dbReference>
<keyword evidence="15" id="KW-1185">Reference proteome</keyword>
<proteinExistence type="inferred from homology"/>
<evidence type="ECO:0000256" key="8">
    <source>
        <dbReference type="ARBA" id="ARBA00047534"/>
    </source>
</evidence>
<dbReference type="PROSITE" id="PS00798">
    <property type="entry name" value="ALDOKETO_REDUCTASE_1"/>
    <property type="match status" value="1"/>
</dbReference>
<evidence type="ECO:0000256" key="11">
    <source>
        <dbReference type="PIRSR" id="PIRSR000097-2"/>
    </source>
</evidence>
<keyword evidence="4" id="KW-0119">Carbohydrate metabolism</keyword>
<dbReference type="AlphaFoldDB" id="A0AA39D3R8"/>
<feature type="domain" description="NADP-dependent oxidoreductase" evidence="13">
    <location>
        <begin position="18"/>
        <end position="284"/>
    </location>
</feature>
<dbReference type="PRINTS" id="PR00069">
    <property type="entry name" value="ALDKETRDTASE"/>
</dbReference>
<protein>
    <recommendedName>
        <fullName evidence="3">D-xylose reductase [NAD(P)H]</fullName>
        <ecNumber evidence="3">1.1.1.307</ecNumber>
    </recommendedName>
</protein>
<comment type="catalytic activity">
    <reaction evidence="9">
        <text>xylitol + NAD(+) = D-xylose + NADH + H(+)</text>
        <dbReference type="Rhea" id="RHEA:27441"/>
        <dbReference type="ChEBI" id="CHEBI:15378"/>
        <dbReference type="ChEBI" id="CHEBI:17151"/>
        <dbReference type="ChEBI" id="CHEBI:53455"/>
        <dbReference type="ChEBI" id="CHEBI:57540"/>
        <dbReference type="ChEBI" id="CHEBI:57945"/>
        <dbReference type="EC" id="1.1.1.307"/>
    </reaction>
</comment>
<reference evidence="14" key="1">
    <citation type="submission" date="2022-10" db="EMBL/GenBank/DDBJ databases">
        <title>Culturing micro-colonial fungi from biological soil crusts in the Mojave desert and describing Neophaeococcomyces mojavensis, and introducing the new genera and species Taxawa tesnikishii.</title>
        <authorList>
            <person name="Kurbessoian T."/>
            <person name="Stajich J.E."/>
        </authorList>
    </citation>
    <scope>NUCLEOTIDE SEQUENCE</scope>
    <source>
        <strain evidence="14">TK_35</strain>
    </source>
</reference>
<dbReference type="SUPFAM" id="SSF51430">
    <property type="entry name" value="NAD(P)-linked oxidoreductase"/>
    <property type="match status" value="1"/>
</dbReference>
<dbReference type="FunFam" id="3.20.20.100:FF:000007">
    <property type="entry name" value="NAD(P)H-dependent D-xylose reductase xyl1"/>
    <property type="match status" value="1"/>
</dbReference>
<evidence type="ECO:0000256" key="6">
    <source>
        <dbReference type="ARBA" id="ARBA00023027"/>
    </source>
</evidence>
<feature type="active site" description="Proton donor" evidence="10">
    <location>
        <position position="51"/>
    </location>
</feature>
<evidence type="ECO:0000256" key="9">
    <source>
        <dbReference type="ARBA" id="ARBA00049485"/>
    </source>
</evidence>
<comment type="pathway">
    <text evidence="1">Carbohydrate metabolism; D-xylose degradation.</text>
</comment>
<evidence type="ECO:0000256" key="10">
    <source>
        <dbReference type="PIRSR" id="PIRSR000097-1"/>
    </source>
</evidence>
<keyword evidence="4" id="KW-0859">Xylose metabolism</keyword>
<dbReference type="InterPro" id="IPR018170">
    <property type="entry name" value="Aldo/ket_reductase_CS"/>
</dbReference>
<evidence type="ECO:0000256" key="4">
    <source>
        <dbReference type="ARBA" id="ARBA00022629"/>
    </source>
</evidence>
<comment type="similarity">
    <text evidence="2">Belongs to the aldo/keto reductase family.</text>
</comment>
<evidence type="ECO:0000256" key="5">
    <source>
        <dbReference type="ARBA" id="ARBA00023002"/>
    </source>
</evidence>
<dbReference type="Pfam" id="PF00248">
    <property type="entry name" value="Aldo_ket_red"/>
    <property type="match status" value="1"/>
</dbReference>
<dbReference type="GO" id="GO:0042732">
    <property type="term" value="P:D-xylose metabolic process"/>
    <property type="evidence" value="ECO:0007669"/>
    <property type="project" value="UniProtKB-KW"/>
</dbReference>
<evidence type="ECO:0000313" key="14">
    <source>
        <dbReference type="EMBL" id="KAJ9647497.1"/>
    </source>
</evidence>
<keyword evidence="6" id="KW-0520">NAD</keyword>